<dbReference type="EMBL" id="JAAMOB010000004">
    <property type="protein sequence ID" value="KAF4114334.1"/>
    <property type="molecule type" value="Genomic_DNA"/>
</dbReference>
<organism evidence="1 2">
    <name type="scientific">Onychostoma macrolepis</name>
    <dbReference type="NCBI Taxonomy" id="369639"/>
    <lineage>
        <taxon>Eukaryota</taxon>
        <taxon>Metazoa</taxon>
        <taxon>Chordata</taxon>
        <taxon>Craniata</taxon>
        <taxon>Vertebrata</taxon>
        <taxon>Euteleostomi</taxon>
        <taxon>Actinopterygii</taxon>
        <taxon>Neopterygii</taxon>
        <taxon>Teleostei</taxon>
        <taxon>Ostariophysi</taxon>
        <taxon>Cypriniformes</taxon>
        <taxon>Cyprinidae</taxon>
        <taxon>Acrossocheilinae</taxon>
        <taxon>Onychostoma</taxon>
    </lineage>
</organism>
<dbReference type="Proteomes" id="UP000579812">
    <property type="component" value="Unassembled WGS sequence"/>
</dbReference>
<protein>
    <submittedName>
        <fullName evidence="1">Uncharacterized protein</fullName>
    </submittedName>
</protein>
<keyword evidence="2" id="KW-1185">Reference proteome</keyword>
<gene>
    <name evidence="1" type="ORF">G5714_004557</name>
</gene>
<evidence type="ECO:0000313" key="1">
    <source>
        <dbReference type="EMBL" id="KAF4114334.1"/>
    </source>
</evidence>
<evidence type="ECO:0000313" key="2">
    <source>
        <dbReference type="Proteomes" id="UP000579812"/>
    </source>
</evidence>
<reference evidence="1 2" key="1">
    <citation type="submission" date="2020-04" db="EMBL/GenBank/DDBJ databases">
        <title>Chromosome-level genome assembly of a cyprinid fish Onychostoma macrolepis by integration of Nanopore Sequencing, Bionano and Hi-C technology.</title>
        <authorList>
            <person name="Wang D."/>
        </authorList>
    </citation>
    <scope>NUCLEOTIDE SEQUENCE [LARGE SCALE GENOMIC DNA]</scope>
    <source>
        <strain evidence="1">SWU-2019</strain>
        <tissue evidence="1">Muscle</tissue>
    </source>
</reference>
<sequence length="294" mass="34126">MTESTIVFRALCALLTTPQNTKLVKESLCVLESVISRSKEDTLEETTQSKDWEMCESEDRRHAATITGRSPFTAYFQQAMQEVKEQVAGEETWLVKEDNPYYCPGNITVLFDTYLAIFPLWSGLLLGDLSRKMHQSLQGRYTENIIQHKLPQKLLLQPETPVNLDQSQETWMKTNLPQKPLLQPEPPVNLDQSQETWMKTNQERFPSTKSKFYSVPQKIPVPKKRRLDVTQSKKSSSCHTSQLPAKVDMLWKKPPTELIVAILRFPRQKNESLLHHREFQSLRPHEWLNGELHI</sequence>
<dbReference type="AlphaFoldDB" id="A0A7J6D5U5"/>
<name>A0A7J6D5U5_9TELE</name>
<accession>A0A7J6D5U5</accession>
<proteinExistence type="predicted"/>
<comment type="caution">
    <text evidence="1">The sequence shown here is derived from an EMBL/GenBank/DDBJ whole genome shotgun (WGS) entry which is preliminary data.</text>
</comment>